<name>A0A8X6MWA7_NEPPI</name>
<gene>
    <name evidence="2" type="ORF">NPIL_36221</name>
</gene>
<dbReference type="AlphaFoldDB" id="A0A8X6MWA7"/>
<comment type="caution">
    <text evidence="2">The sequence shown here is derived from an EMBL/GenBank/DDBJ whole genome shotgun (WGS) entry which is preliminary data.</text>
</comment>
<evidence type="ECO:0000313" key="3">
    <source>
        <dbReference type="Proteomes" id="UP000887013"/>
    </source>
</evidence>
<dbReference type="EMBL" id="BMAW01097696">
    <property type="protein sequence ID" value="GFS81071.1"/>
    <property type="molecule type" value="Genomic_DNA"/>
</dbReference>
<reference evidence="2" key="1">
    <citation type="submission" date="2020-08" db="EMBL/GenBank/DDBJ databases">
        <title>Multicomponent nature underlies the extraordinary mechanical properties of spider dragline silk.</title>
        <authorList>
            <person name="Kono N."/>
            <person name="Nakamura H."/>
            <person name="Mori M."/>
            <person name="Yoshida Y."/>
            <person name="Ohtoshi R."/>
            <person name="Malay A.D."/>
            <person name="Moran D.A.P."/>
            <person name="Tomita M."/>
            <person name="Numata K."/>
            <person name="Arakawa K."/>
        </authorList>
    </citation>
    <scope>NUCLEOTIDE SEQUENCE</scope>
</reference>
<evidence type="ECO:0000256" key="1">
    <source>
        <dbReference type="SAM" id="MobiDB-lite"/>
    </source>
</evidence>
<feature type="region of interest" description="Disordered" evidence="1">
    <location>
        <begin position="11"/>
        <end position="35"/>
    </location>
</feature>
<evidence type="ECO:0000313" key="2">
    <source>
        <dbReference type="EMBL" id="GFS81071.1"/>
    </source>
</evidence>
<keyword evidence="3" id="KW-1185">Reference proteome</keyword>
<accession>A0A8X6MWA7</accession>
<protein>
    <submittedName>
        <fullName evidence="2">Uncharacterized protein</fullName>
    </submittedName>
</protein>
<dbReference type="Proteomes" id="UP000887013">
    <property type="component" value="Unassembled WGS sequence"/>
</dbReference>
<proteinExistence type="predicted"/>
<organism evidence="2 3">
    <name type="scientific">Nephila pilipes</name>
    <name type="common">Giant wood spider</name>
    <name type="synonym">Nephila maculata</name>
    <dbReference type="NCBI Taxonomy" id="299642"/>
    <lineage>
        <taxon>Eukaryota</taxon>
        <taxon>Metazoa</taxon>
        <taxon>Ecdysozoa</taxon>
        <taxon>Arthropoda</taxon>
        <taxon>Chelicerata</taxon>
        <taxon>Arachnida</taxon>
        <taxon>Araneae</taxon>
        <taxon>Araneomorphae</taxon>
        <taxon>Entelegynae</taxon>
        <taxon>Araneoidea</taxon>
        <taxon>Nephilidae</taxon>
        <taxon>Nephila</taxon>
    </lineage>
</organism>
<sequence length="85" mass="9899">MEFDECRANLPLMPPSHTHSARQHPIPIPKSEQPDQCSRWVPQKSEWILASPFIDSVSATFRWLLLEWIDRDSVRNPSRSRACQS</sequence>